<keyword evidence="2" id="KW-1185">Reference proteome</keyword>
<dbReference type="EMBL" id="JBFOLK010000003">
    <property type="protein sequence ID" value="KAL2526867.1"/>
    <property type="molecule type" value="Genomic_DNA"/>
</dbReference>
<sequence length="178" mass="19930">MSVLICLGTVSHCTMFTYIASTFPDIVSYSKVVTDSASTFSSSVLFYTVFTYIHPTYDIASTVTYMPSSSTISDDLFEHLSRELTANGVVNYKSVEGQDRTCKHRDRMRGLEIENEVLEDWEGTKIVPKRVDEVVLEVSEGVSEDWKEQRLCWRGGKVDEGVSRKARCYAGGGGGRRL</sequence>
<reference evidence="2" key="1">
    <citation type="submission" date="2024-07" db="EMBL/GenBank/DDBJ databases">
        <title>Two chromosome-level genome assemblies of Korean endemic species Abeliophyllum distichum and Forsythia ovata (Oleaceae).</title>
        <authorList>
            <person name="Jang H."/>
        </authorList>
    </citation>
    <scope>NUCLEOTIDE SEQUENCE [LARGE SCALE GENOMIC DNA]</scope>
</reference>
<accession>A0ABD1UPJ6</accession>
<dbReference type="Proteomes" id="UP001604336">
    <property type="component" value="Unassembled WGS sequence"/>
</dbReference>
<organism evidence="1 2">
    <name type="scientific">Abeliophyllum distichum</name>
    <dbReference type="NCBI Taxonomy" id="126358"/>
    <lineage>
        <taxon>Eukaryota</taxon>
        <taxon>Viridiplantae</taxon>
        <taxon>Streptophyta</taxon>
        <taxon>Embryophyta</taxon>
        <taxon>Tracheophyta</taxon>
        <taxon>Spermatophyta</taxon>
        <taxon>Magnoliopsida</taxon>
        <taxon>eudicotyledons</taxon>
        <taxon>Gunneridae</taxon>
        <taxon>Pentapetalae</taxon>
        <taxon>asterids</taxon>
        <taxon>lamiids</taxon>
        <taxon>Lamiales</taxon>
        <taxon>Oleaceae</taxon>
        <taxon>Forsythieae</taxon>
        <taxon>Abeliophyllum</taxon>
    </lineage>
</organism>
<protein>
    <submittedName>
        <fullName evidence="1">Uncharacterized protein</fullName>
    </submittedName>
</protein>
<name>A0ABD1UPJ6_9LAMI</name>
<dbReference type="AlphaFoldDB" id="A0ABD1UPJ6"/>
<proteinExistence type="predicted"/>
<comment type="caution">
    <text evidence="1">The sequence shown here is derived from an EMBL/GenBank/DDBJ whole genome shotgun (WGS) entry which is preliminary data.</text>
</comment>
<gene>
    <name evidence="1" type="ORF">Adt_11921</name>
</gene>
<evidence type="ECO:0000313" key="2">
    <source>
        <dbReference type="Proteomes" id="UP001604336"/>
    </source>
</evidence>
<evidence type="ECO:0000313" key="1">
    <source>
        <dbReference type="EMBL" id="KAL2526867.1"/>
    </source>
</evidence>